<dbReference type="PANTHER" id="PTHR31602">
    <property type="entry name" value="GROWTH-REGULATING FACTOR 5"/>
    <property type="match status" value="1"/>
</dbReference>
<evidence type="ECO:0000256" key="2">
    <source>
        <dbReference type="RuleBase" id="RU367127"/>
    </source>
</evidence>
<dbReference type="Pfam" id="PF08879">
    <property type="entry name" value="WRC"/>
    <property type="match status" value="1"/>
</dbReference>
<comment type="function">
    <text evidence="2">Transcription activator.</text>
</comment>
<feature type="domain" description="WRC" evidence="4">
    <location>
        <begin position="315"/>
        <end position="361"/>
    </location>
</feature>
<keyword evidence="2" id="KW-0805">Transcription regulation</keyword>
<comment type="similarity">
    <text evidence="2">Belongs to the GRF family.</text>
</comment>
<gene>
    <name evidence="5" type="ORF">KP509_15G044200</name>
</gene>
<feature type="compositionally biased region" description="Low complexity" evidence="3">
    <location>
        <begin position="366"/>
        <end position="375"/>
    </location>
</feature>
<organism evidence="5 6">
    <name type="scientific">Ceratopteris richardii</name>
    <name type="common">Triangle waterfern</name>
    <dbReference type="NCBI Taxonomy" id="49495"/>
    <lineage>
        <taxon>Eukaryota</taxon>
        <taxon>Viridiplantae</taxon>
        <taxon>Streptophyta</taxon>
        <taxon>Embryophyta</taxon>
        <taxon>Tracheophyta</taxon>
        <taxon>Polypodiopsida</taxon>
        <taxon>Polypodiidae</taxon>
        <taxon>Polypodiales</taxon>
        <taxon>Pteridineae</taxon>
        <taxon>Pteridaceae</taxon>
        <taxon>Parkerioideae</taxon>
        <taxon>Ceratopteris</taxon>
    </lineage>
</organism>
<dbReference type="PANTHER" id="PTHR31602:SF8">
    <property type="entry name" value="GROWTH-REGULATING FACTOR 5"/>
    <property type="match status" value="1"/>
</dbReference>
<keyword evidence="2" id="KW-0010">Activator</keyword>
<dbReference type="GO" id="GO:0032502">
    <property type="term" value="P:developmental process"/>
    <property type="evidence" value="ECO:0007669"/>
    <property type="project" value="InterPro"/>
</dbReference>
<comment type="domain">
    <text evidence="2">The QLQ domain and WRC domain may be involved in protein-protein interaction and DNA-binding, respectively.</text>
</comment>
<feature type="compositionally biased region" description="Low complexity" evidence="3">
    <location>
        <begin position="703"/>
        <end position="716"/>
    </location>
</feature>
<evidence type="ECO:0000259" key="4">
    <source>
        <dbReference type="PROSITE" id="PS51667"/>
    </source>
</evidence>
<dbReference type="PROSITE" id="PS51667">
    <property type="entry name" value="WRC"/>
    <property type="match status" value="1"/>
</dbReference>
<feature type="region of interest" description="Disordered" evidence="3">
    <location>
        <begin position="28"/>
        <end position="96"/>
    </location>
</feature>
<dbReference type="InterPro" id="IPR031137">
    <property type="entry name" value="GRF"/>
</dbReference>
<dbReference type="EMBL" id="CM035420">
    <property type="protein sequence ID" value="KAH7404810.1"/>
    <property type="molecule type" value="Genomic_DNA"/>
</dbReference>
<evidence type="ECO:0000256" key="1">
    <source>
        <dbReference type="ARBA" id="ARBA00023242"/>
    </source>
</evidence>
<accession>A0A8T2T6K6</accession>
<evidence type="ECO:0000256" key="3">
    <source>
        <dbReference type="SAM" id="MobiDB-lite"/>
    </source>
</evidence>
<feature type="compositionally biased region" description="Polar residues" evidence="3">
    <location>
        <begin position="30"/>
        <end position="56"/>
    </location>
</feature>
<feature type="compositionally biased region" description="Low complexity" evidence="3">
    <location>
        <begin position="418"/>
        <end position="438"/>
    </location>
</feature>
<keyword evidence="2" id="KW-0804">Transcription</keyword>
<dbReference type="InterPro" id="IPR014977">
    <property type="entry name" value="WRC_dom"/>
</dbReference>
<sequence>MDLKQVLQHRGAGGGGCHAKGHLDGAIVNNGKSSALSPQSDGGNNSTCSNASSARTETGESHRGPSPAATLLQCGGPPLMAFHESSSQNRHGGRNAPACQQLNLVRPRPGDDIDTNGMHGDPRLKLIRLHDLPCNPHSSLETQVLINLNGNGNFNCGNADVVAADPHGQISPFMCNNDNPANPPTNYSGASSDAKIYPFASLQEGPSRQHHSPFLLSAIPSPQATVMSSARSHHAAVTCFNQDPAPSLFSQEQLLELAQQTYIWKLFAAGLTPPHILLLPIINSVAAMGRIGFTSMHLASNAGLFGVGGLRGTIDPEPGRCRRTDGKKWRCAREVVADQKYCERHMHRGRHRARGNKLASGSVDASNSTPSTLSTVTTCTVAQSGNGSNPSISASFGGKEPHLQFSLQTAATQHNRFDNNNNSGSNSNSNNHHPSDPSGLKRLLESNIGGPRNLTAQSESSPSPNLPALFKANGVSDLAVPKCQSQALQSTLPFSCHGNERQADSLGQLRHLVDGDHWSRMGRTTSDPPPASSLPWLDHLAEEQSNKRSRFSTELSIATHNSPLVNLSSKFGGAQSEDLVDVDAAHFMALGMDAGSKVVVGKLEDEDRYSGRSAWLPTSWESPAIGGPLGEALQANGANSGGSYGGGGLSSSGADRCLNLIEEESWVHQEAVARSTSPAKGSHSPSLASPTGVLQMKASFTSYSDSSSSASSPRSALKLESAALGI</sequence>
<comment type="caution">
    <text evidence="5">The sequence shown here is derived from an EMBL/GenBank/DDBJ whole genome shotgun (WGS) entry which is preliminary data.</text>
</comment>
<dbReference type="Proteomes" id="UP000825935">
    <property type="component" value="Chromosome 15"/>
</dbReference>
<reference evidence="5" key="1">
    <citation type="submission" date="2021-08" db="EMBL/GenBank/DDBJ databases">
        <title>WGS assembly of Ceratopteris richardii.</title>
        <authorList>
            <person name="Marchant D.B."/>
            <person name="Chen G."/>
            <person name="Jenkins J."/>
            <person name="Shu S."/>
            <person name="Leebens-Mack J."/>
            <person name="Grimwood J."/>
            <person name="Schmutz J."/>
            <person name="Soltis P."/>
            <person name="Soltis D."/>
            <person name="Chen Z.-H."/>
        </authorList>
    </citation>
    <scope>NUCLEOTIDE SEQUENCE</scope>
    <source>
        <strain evidence="5">Whitten #5841</strain>
        <tissue evidence="5">Leaf</tissue>
    </source>
</reference>
<dbReference type="GO" id="GO:0006351">
    <property type="term" value="P:DNA-templated transcription"/>
    <property type="evidence" value="ECO:0007669"/>
    <property type="project" value="UniProtKB-UniRule"/>
</dbReference>
<feature type="region of interest" description="Disordered" evidence="3">
    <location>
        <begin position="703"/>
        <end position="726"/>
    </location>
</feature>
<evidence type="ECO:0000313" key="5">
    <source>
        <dbReference type="EMBL" id="KAH7404810.1"/>
    </source>
</evidence>
<name>A0A8T2T6K6_CERRI</name>
<evidence type="ECO:0000313" key="6">
    <source>
        <dbReference type="Proteomes" id="UP000825935"/>
    </source>
</evidence>
<feature type="compositionally biased region" description="Polar residues" evidence="3">
    <location>
        <begin position="674"/>
        <end position="689"/>
    </location>
</feature>
<keyword evidence="1 2" id="KW-0539">Nucleus</keyword>
<dbReference type="AlphaFoldDB" id="A0A8T2T6K6"/>
<protein>
    <recommendedName>
        <fullName evidence="2">Growth-regulating factor</fullName>
    </recommendedName>
</protein>
<comment type="subcellular location">
    <subcellularLocation>
        <location evidence="2">Nucleus</location>
    </subcellularLocation>
</comment>
<feature type="region of interest" description="Disordered" evidence="3">
    <location>
        <begin position="669"/>
        <end position="690"/>
    </location>
</feature>
<dbReference type="GO" id="GO:0005634">
    <property type="term" value="C:nucleus"/>
    <property type="evidence" value="ECO:0007669"/>
    <property type="project" value="UniProtKB-SubCell"/>
</dbReference>
<feature type="region of interest" description="Disordered" evidence="3">
    <location>
        <begin position="415"/>
        <end position="467"/>
    </location>
</feature>
<feature type="region of interest" description="Disordered" evidence="3">
    <location>
        <begin position="347"/>
        <end position="375"/>
    </location>
</feature>
<dbReference type="GO" id="GO:0005524">
    <property type="term" value="F:ATP binding"/>
    <property type="evidence" value="ECO:0007669"/>
    <property type="project" value="UniProtKB-UniRule"/>
</dbReference>
<feature type="compositionally biased region" description="Polar residues" evidence="3">
    <location>
        <begin position="454"/>
        <end position="463"/>
    </location>
</feature>
<proteinExistence type="inferred from homology"/>
<dbReference type="OrthoDB" id="1931918at2759"/>
<dbReference type="OMA" id="LMAFHES"/>
<keyword evidence="6" id="KW-1185">Reference proteome</keyword>